<dbReference type="eggNOG" id="COG3832">
    <property type="taxonomic scope" value="Bacteria"/>
</dbReference>
<evidence type="ECO:0000256" key="1">
    <source>
        <dbReference type="ARBA" id="ARBA00006817"/>
    </source>
</evidence>
<dbReference type="Gene3D" id="3.30.530.20">
    <property type="match status" value="1"/>
</dbReference>
<dbReference type="Pfam" id="PF08327">
    <property type="entry name" value="AHSA1"/>
    <property type="match status" value="1"/>
</dbReference>
<accession>E4RSQ8</accession>
<comment type="similarity">
    <text evidence="1">Belongs to the AHA1 family.</text>
</comment>
<dbReference type="Proteomes" id="UP000007435">
    <property type="component" value="Chromosome"/>
</dbReference>
<proteinExistence type="inferred from homology"/>
<evidence type="ECO:0000313" key="4">
    <source>
        <dbReference type="Proteomes" id="UP000007435"/>
    </source>
</evidence>
<dbReference type="CDD" id="cd08901">
    <property type="entry name" value="SRPBCC_CalC_Aha1-like_8"/>
    <property type="match status" value="1"/>
</dbReference>
<sequence>MKITHQKKNAPTLETFTKSLILESILEHMTPTVETQMLIRKPASLVFQAFVDPSITTHFWFTKSSGPLEVGKTIKWEWEMYGVSCLVKVKEIIPNKRISIEWDEPPTAVDFEFEAMTEESTYVTIRNYGFQQTGDALIEALLNNTGGFTTVLDGLKAYLEHHIELHLIRDKFPKR</sequence>
<dbReference type="AlphaFoldDB" id="E4RSQ8"/>
<reference evidence="3 4" key="2">
    <citation type="journal article" date="2011" name="Stand. Genomic Sci.">
        <title>Complete genome sequence of Leadbetterella byssophila type strain (4M15).</title>
        <authorList>
            <person name="Abt B."/>
            <person name="Teshima H."/>
            <person name="Lucas S."/>
            <person name="Lapidus A."/>
            <person name="Del Rio T.G."/>
            <person name="Nolan M."/>
            <person name="Tice H."/>
            <person name="Cheng J.F."/>
            <person name="Pitluck S."/>
            <person name="Liolios K."/>
            <person name="Pagani I."/>
            <person name="Ivanova N."/>
            <person name="Mavromatis K."/>
            <person name="Pati A."/>
            <person name="Tapia R."/>
            <person name="Han C."/>
            <person name="Goodwin L."/>
            <person name="Chen A."/>
            <person name="Palaniappan K."/>
            <person name="Land M."/>
            <person name="Hauser L."/>
            <person name="Chang Y.J."/>
            <person name="Jeffries C.D."/>
            <person name="Rohde M."/>
            <person name="Goker M."/>
            <person name="Tindall B.J."/>
            <person name="Detter J.C."/>
            <person name="Woyke T."/>
            <person name="Bristow J."/>
            <person name="Eisen J.A."/>
            <person name="Markowitz V."/>
            <person name="Hugenholtz P."/>
            <person name="Klenk H.P."/>
            <person name="Kyrpides N.C."/>
        </authorList>
    </citation>
    <scope>NUCLEOTIDE SEQUENCE [LARGE SCALE GENOMIC DNA]</scope>
    <source>
        <strain evidence="4">DSM 17132 / JCM 16389 / KACC 11308 / NBRC 106382 / 4M15</strain>
    </source>
</reference>
<reference key="1">
    <citation type="submission" date="2010-11" db="EMBL/GenBank/DDBJ databases">
        <title>The complete genome of Leadbetterella byssophila DSM 17132.</title>
        <authorList>
            <consortium name="US DOE Joint Genome Institute (JGI-PGF)"/>
            <person name="Lucas S."/>
            <person name="Copeland A."/>
            <person name="Lapidus A."/>
            <person name="Glavina del Rio T."/>
            <person name="Dalin E."/>
            <person name="Tice H."/>
            <person name="Bruce D."/>
            <person name="Goodwin L."/>
            <person name="Pitluck S."/>
            <person name="Kyrpides N."/>
            <person name="Mavromatis K."/>
            <person name="Ivanova N."/>
            <person name="Teshima H."/>
            <person name="Brettin T."/>
            <person name="Detter J.C."/>
            <person name="Han C."/>
            <person name="Tapia R."/>
            <person name="Land M."/>
            <person name="Hauser L."/>
            <person name="Markowitz V."/>
            <person name="Cheng J.-F."/>
            <person name="Hugenholtz P."/>
            <person name="Woyke T."/>
            <person name="Wu D."/>
            <person name="Tindall B."/>
            <person name="Pomrenke H.G."/>
            <person name="Brambilla E."/>
            <person name="Klenk H.-P."/>
            <person name="Eisen J.A."/>
        </authorList>
    </citation>
    <scope>NUCLEOTIDE SEQUENCE [LARGE SCALE GENOMIC DNA]</scope>
    <source>
        <strain>DSM 17132</strain>
    </source>
</reference>
<protein>
    <submittedName>
        <fullName evidence="3">Activator of Hsp90 ATPase 1 family protein</fullName>
    </submittedName>
</protein>
<keyword evidence="4" id="KW-1185">Reference proteome</keyword>
<gene>
    <name evidence="3" type="ordered locus">Lbys_0112</name>
</gene>
<name>E4RSQ8_LEAB4</name>
<feature type="domain" description="Activator of Hsp90 ATPase homologue 1/2-like C-terminal" evidence="2">
    <location>
        <begin position="42"/>
        <end position="160"/>
    </location>
</feature>
<evidence type="ECO:0000313" key="3">
    <source>
        <dbReference type="EMBL" id="ADQ15908.1"/>
    </source>
</evidence>
<dbReference type="SUPFAM" id="SSF55961">
    <property type="entry name" value="Bet v1-like"/>
    <property type="match status" value="1"/>
</dbReference>
<dbReference type="KEGG" id="lby:Lbys_0112"/>
<organism evidence="3 4">
    <name type="scientific">Leadbetterella byssophila (strain DSM 17132 / JCM 16389 / KACC 11308 / NBRC 106382 / 4M15)</name>
    <dbReference type="NCBI Taxonomy" id="649349"/>
    <lineage>
        <taxon>Bacteria</taxon>
        <taxon>Pseudomonadati</taxon>
        <taxon>Bacteroidota</taxon>
        <taxon>Cytophagia</taxon>
        <taxon>Cytophagales</taxon>
        <taxon>Leadbetterellaceae</taxon>
        <taxon>Leadbetterella</taxon>
    </lineage>
</organism>
<dbReference type="EMBL" id="CP002305">
    <property type="protein sequence ID" value="ADQ15908.1"/>
    <property type="molecule type" value="Genomic_DNA"/>
</dbReference>
<dbReference type="InterPro" id="IPR013538">
    <property type="entry name" value="ASHA1/2-like_C"/>
</dbReference>
<dbReference type="STRING" id="649349.Lbys_0112"/>
<dbReference type="HOGENOM" id="CLU_109811_0_0_10"/>
<dbReference type="InterPro" id="IPR023393">
    <property type="entry name" value="START-like_dom_sf"/>
</dbReference>
<evidence type="ECO:0000259" key="2">
    <source>
        <dbReference type="Pfam" id="PF08327"/>
    </source>
</evidence>